<name>A0A7X2H9X8_9BACL</name>
<proteinExistence type="predicted"/>
<sequence length="248" mass="27798">MNNRKTYVSLITVIYAAVIIVTVFSFFGLGFSESLLRFVISLAAVLFAESVVYGYSIFWQRVTVRISQTSPVMISGAFITVSYVVAVLVSAIVFDWLLEIPPLWYAALQLLIVVVGAASLAATGLYGWNAGAQEKKARESTRGLRQHQQALAEICIMARSWKHSENKQLVELIDSLEEKFKYSDPVSNSSLFATEDMLNQQISLLHDHVELLLAVNEPRADWEVETKELVDSIAATLQRRNRELLVLK</sequence>
<keyword evidence="3" id="KW-1185">Reference proteome</keyword>
<feature type="transmembrane region" description="Helical" evidence="1">
    <location>
        <begin position="35"/>
        <end position="59"/>
    </location>
</feature>
<accession>A0A7X2H9X8</accession>
<evidence type="ECO:0000313" key="2">
    <source>
        <dbReference type="EMBL" id="MRN56249.1"/>
    </source>
</evidence>
<dbReference type="RefSeq" id="WP_154121727.1">
    <property type="nucleotide sequence ID" value="NZ_WJXB01000012.1"/>
</dbReference>
<organism evidence="2 3">
    <name type="scientific">Paenibacillus monticola</name>
    <dbReference type="NCBI Taxonomy" id="2666075"/>
    <lineage>
        <taxon>Bacteria</taxon>
        <taxon>Bacillati</taxon>
        <taxon>Bacillota</taxon>
        <taxon>Bacilli</taxon>
        <taxon>Bacillales</taxon>
        <taxon>Paenibacillaceae</taxon>
        <taxon>Paenibacillus</taxon>
    </lineage>
</organism>
<evidence type="ECO:0000256" key="1">
    <source>
        <dbReference type="SAM" id="Phobius"/>
    </source>
</evidence>
<dbReference type="Proteomes" id="UP000463051">
    <property type="component" value="Unassembled WGS sequence"/>
</dbReference>
<comment type="caution">
    <text evidence="2">The sequence shown here is derived from an EMBL/GenBank/DDBJ whole genome shotgun (WGS) entry which is preliminary data.</text>
</comment>
<reference evidence="2 3" key="1">
    <citation type="submission" date="2019-11" db="EMBL/GenBank/DDBJ databases">
        <title>Paenibacillus monticola sp. nov., a novel PGPR strain isolated from mountain sample in China.</title>
        <authorList>
            <person name="Zhao Q."/>
            <person name="Li H.-P."/>
            <person name="Zhang J.-L."/>
        </authorList>
    </citation>
    <scope>NUCLEOTIDE SEQUENCE [LARGE SCALE GENOMIC DNA]</scope>
    <source>
        <strain evidence="2 3">LC-T2</strain>
    </source>
</reference>
<keyword evidence="1" id="KW-0472">Membrane</keyword>
<feature type="transmembrane region" description="Helical" evidence="1">
    <location>
        <begin position="7"/>
        <end position="29"/>
    </location>
</feature>
<protein>
    <submittedName>
        <fullName evidence="2">Uncharacterized protein</fullName>
    </submittedName>
</protein>
<dbReference type="AlphaFoldDB" id="A0A7X2H9X8"/>
<feature type="transmembrane region" description="Helical" evidence="1">
    <location>
        <begin position="103"/>
        <end position="128"/>
    </location>
</feature>
<feature type="transmembrane region" description="Helical" evidence="1">
    <location>
        <begin position="71"/>
        <end position="97"/>
    </location>
</feature>
<dbReference type="EMBL" id="WJXB01000012">
    <property type="protein sequence ID" value="MRN56249.1"/>
    <property type="molecule type" value="Genomic_DNA"/>
</dbReference>
<keyword evidence="1" id="KW-1133">Transmembrane helix</keyword>
<keyword evidence="1" id="KW-0812">Transmembrane</keyword>
<evidence type="ECO:0000313" key="3">
    <source>
        <dbReference type="Proteomes" id="UP000463051"/>
    </source>
</evidence>
<gene>
    <name evidence="2" type="ORF">GJB61_25070</name>
</gene>